<evidence type="ECO:0000313" key="7">
    <source>
        <dbReference type="Proteomes" id="UP000751190"/>
    </source>
</evidence>
<evidence type="ECO:0000259" key="5">
    <source>
        <dbReference type="Pfam" id="PF00171"/>
    </source>
</evidence>
<accession>A0A8J5XE28</accession>
<dbReference type="Pfam" id="PF00171">
    <property type="entry name" value="Aldedh"/>
    <property type="match status" value="1"/>
</dbReference>
<dbReference type="Proteomes" id="UP000751190">
    <property type="component" value="Unassembled WGS sequence"/>
</dbReference>
<evidence type="ECO:0000256" key="2">
    <source>
        <dbReference type="ARBA" id="ARBA00023002"/>
    </source>
</evidence>
<evidence type="ECO:0000256" key="1">
    <source>
        <dbReference type="ARBA" id="ARBA00009986"/>
    </source>
</evidence>
<dbReference type="OrthoDB" id="310895at2759"/>
<dbReference type="PANTHER" id="PTHR43860:SF2">
    <property type="entry name" value="BETAINE ALDEHYDE DEHYDROGENASE-RELATED"/>
    <property type="match status" value="1"/>
</dbReference>
<dbReference type="InterPro" id="IPR016162">
    <property type="entry name" value="Ald_DH_N"/>
</dbReference>
<evidence type="ECO:0000256" key="3">
    <source>
        <dbReference type="ARBA" id="ARBA00023027"/>
    </source>
</evidence>
<keyword evidence="7" id="KW-1185">Reference proteome</keyword>
<dbReference type="SUPFAM" id="SSF53720">
    <property type="entry name" value="ALDH-like"/>
    <property type="match status" value="1"/>
</dbReference>
<dbReference type="InterPro" id="IPR016160">
    <property type="entry name" value="Ald_DH_CS_CYS"/>
</dbReference>
<dbReference type="Gene3D" id="3.40.605.10">
    <property type="entry name" value="Aldehyde Dehydrogenase, Chain A, domain 1"/>
    <property type="match status" value="1"/>
</dbReference>
<dbReference type="InterPro" id="IPR015590">
    <property type="entry name" value="Aldehyde_DH_dom"/>
</dbReference>
<dbReference type="Gene3D" id="3.40.309.10">
    <property type="entry name" value="Aldehyde Dehydrogenase, Chain A, domain 2"/>
    <property type="match status" value="1"/>
</dbReference>
<keyword evidence="2" id="KW-0560">Oxidoreductase</keyword>
<dbReference type="GO" id="GO:0016620">
    <property type="term" value="F:oxidoreductase activity, acting on the aldehyde or oxo group of donors, NAD or NADP as acceptor"/>
    <property type="evidence" value="ECO:0007669"/>
    <property type="project" value="InterPro"/>
</dbReference>
<dbReference type="AlphaFoldDB" id="A0A8J5XE28"/>
<reference evidence="6" key="1">
    <citation type="submission" date="2021-05" db="EMBL/GenBank/DDBJ databases">
        <title>The genome of the haptophyte Pavlova lutheri (Diacronema luteri, Pavlovales) - a model for lipid biosynthesis in eukaryotic algae.</title>
        <authorList>
            <person name="Hulatt C.J."/>
            <person name="Posewitz M.C."/>
        </authorList>
    </citation>
    <scope>NUCLEOTIDE SEQUENCE</scope>
    <source>
        <strain evidence="6">NIVA-4/92</strain>
    </source>
</reference>
<name>A0A8J5XE28_DIALT</name>
<protein>
    <recommendedName>
        <fullName evidence="5">Aldehyde dehydrogenase domain-containing protein</fullName>
    </recommendedName>
</protein>
<comment type="caution">
    <text evidence="6">The sequence shown here is derived from an EMBL/GenBank/DDBJ whole genome shotgun (WGS) entry which is preliminary data.</text>
</comment>
<organism evidence="6 7">
    <name type="scientific">Diacronema lutheri</name>
    <name type="common">Unicellular marine alga</name>
    <name type="synonym">Monochrysis lutheri</name>
    <dbReference type="NCBI Taxonomy" id="2081491"/>
    <lineage>
        <taxon>Eukaryota</taxon>
        <taxon>Haptista</taxon>
        <taxon>Haptophyta</taxon>
        <taxon>Pavlovophyceae</taxon>
        <taxon>Pavlovales</taxon>
        <taxon>Pavlovaceae</taxon>
        <taxon>Diacronema</taxon>
    </lineage>
</organism>
<evidence type="ECO:0000313" key="6">
    <source>
        <dbReference type="EMBL" id="KAG8465168.1"/>
    </source>
</evidence>
<evidence type="ECO:0000256" key="4">
    <source>
        <dbReference type="ARBA" id="ARBA00037921"/>
    </source>
</evidence>
<feature type="domain" description="Aldehyde dehydrogenase" evidence="5">
    <location>
        <begin position="23"/>
        <end position="486"/>
    </location>
</feature>
<dbReference type="PANTHER" id="PTHR43860">
    <property type="entry name" value="BETAINE ALDEHYDE DEHYDROGENASE"/>
    <property type="match status" value="1"/>
</dbReference>
<proteinExistence type="inferred from homology"/>
<dbReference type="InterPro" id="IPR016163">
    <property type="entry name" value="Ald_DH_C"/>
</dbReference>
<gene>
    <name evidence="6" type="ORF">KFE25_012531</name>
</gene>
<dbReference type="FunFam" id="3.40.309.10:FF:000012">
    <property type="entry name" value="Betaine aldehyde dehydrogenase"/>
    <property type="match status" value="1"/>
</dbReference>
<dbReference type="EMBL" id="JAGTXO010000011">
    <property type="protein sequence ID" value="KAG8465168.1"/>
    <property type="molecule type" value="Genomic_DNA"/>
</dbReference>
<comment type="similarity">
    <text evidence="1">Belongs to the aldehyde dehydrogenase family.</text>
</comment>
<dbReference type="OMA" id="PMPIAAW"/>
<keyword evidence="3" id="KW-0520">NAD</keyword>
<comment type="pathway">
    <text evidence="4">Amine and polyamine biosynthesis; betaine biosynthesis via choline pathway; betaine from betaine aldehyde: step 1/1.</text>
</comment>
<dbReference type="InterPro" id="IPR016161">
    <property type="entry name" value="Ald_DH/histidinol_DH"/>
</dbReference>
<dbReference type="PROSITE" id="PS00070">
    <property type="entry name" value="ALDEHYDE_DEHYDR_CYS"/>
    <property type="match status" value="1"/>
</dbReference>
<sequence>MLAAWAPARRRCGPRVARLSTRATFANLSPRDGLPFGEVHDMGADEVEALIALGSGCAASSWGQRASVERRGAVLRAMAATLRRREAELARLETLDCGKPLRDSLADVRMASSLFDYYADAAPAALADVPLRLDEPPYEARVVPSALGLVACVTPWNYPLLQASAKVAPALAAGCAVVLKPSPLASLSSAELGTIAAEAGAPAGALSVVTGGPPTGAADGAASLLAHARVAKLSLTGSDAAGVLALRAAAPLLRPTSLELGGKGAMIVFEDAGMPAAVHWLLAGFVANAGQVCSATSRLLVHRPIARALVDALADAVSALVVGDPLSAQTDVGPVISHERRGAIVAAVRAAAAAGATVIAGGEPVSVPGLEGGFYVAPTLLADVPSDCAAWTDEIFGPVLAIRAFETEEEAVRLANDSPYGLAHAVISADAARCERVGAALDAGTVWLNCAQLVWPATPFGGWKRSGIGREYGVAGLNEYLRYKTVSRAPAGHRVDDAG</sequence>